<dbReference type="Gene3D" id="3.30.70.60">
    <property type="match status" value="1"/>
</dbReference>
<dbReference type="PANTHER" id="PTHR21011">
    <property type="entry name" value="MITOCHONDRIAL 28S RIBOSOMAL PROTEIN S6"/>
    <property type="match status" value="1"/>
</dbReference>
<dbReference type="HAMAP" id="MF_00360">
    <property type="entry name" value="Ribosomal_bS6"/>
    <property type="match status" value="1"/>
</dbReference>
<dbReference type="InterPro" id="IPR000529">
    <property type="entry name" value="Ribosomal_bS6"/>
</dbReference>
<proteinExistence type="inferred from homology"/>
<dbReference type="EMBL" id="LAZR01009047">
    <property type="protein sequence ID" value="KKM75018.1"/>
    <property type="molecule type" value="Genomic_DNA"/>
</dbReference>
<dbReference type="PANTHER" id="PTHR21011:SF1">
    <property type="entry name" value="SMALL RIBOSOMAL SUBUNIT PROTEIN BS6M"/>
    <property type="match status" value="1"/>
</dbReference>
<organism evidence="3">
    <name type="scientific">marine sediment metagenome</name>
    <dbReference type="NCBI Taxonomy" id="412755"/>
    <lineage>
        <taxon>unclassified sequences</taxon>
        <taxon>metagenomes</taxon>
        <taxon>ecological metagenomes</taxon>
    </lineage>
</organism>
<dbReference type="GO" id="GO:0003735">
    <property type="term" value="F:structural constituent of ribosome"/>
    <property type="evidence" value="ECO:0007669"/>
    <property type="project" value="InterPro"/>
</dbReference>
<reference evidence="3" key="1">
    <citation type="journal article" date="2015" name="Nature">
        <title>Complex archaea that bridge the gap between prokaryotes and eukaryotes.</title>
        <authorList>
            <person name="Spang A."/>
            <person name="Saw J.H."/>
            <person name="Jorgensen S.L."/>
            <person name="Zaremba-Niedzwiedzka K."/>
            <person name="Martijn J."/>
            <person name="Lind A.E."/>
            <person name="van Eijk R."/>
            <person name="Schleper C."/>
            <person name="Guy L."/>
            <person name="Ettema T.J."/>
        </authorList>
    </citation>
    <scope>NUCLEOTIDE SEQUENCE</scope>
</reference>
<dbReference type="CDD" id="cd00473">
    <property type="entry name" value="bS6"/>
    <property type="match status" value="1"/>
</dbReference>
<evidence type="ECO:0008006" key="4">
    <source>
        <dbReference type="Google" id="ProtNLM"/>
    </source>
</evidence>
<dbReference type="GO" id="GO:0005840">
    <property type="term" value="C:ribosome"/>
    <property type="evidence" value="ECO:0007669"/>
    <property type="project" value="InterPro"/>
</dbReference>
<feature type="region of interest" description="Disordered" evidence="2">
    <location>
        <begin position="96"/>
        <end position="122"/>
    </location>
</feature>
<dbReference type="SUPFAM" id="SSF54995">
    <property type="entry name" value="Ribosomal protein S6"/>
    <property type="match status" value="1"/>
</dbReference>
<dbReference type="GO" id="GO:0005737">
    <property type="term" value="C:cytoplasm"/>
    <property type="evidence" value="ECO:0007669"/>
    <property type="project" value="UniProtKB-ARBA"/>
</dbReference>
<protein>
    <recommendedName>
        <fullName evidence="4">30S ribosomal protein S6</fullName>
    </recommendedName>
</protein>
<dbReference type="Pfam" id="PF01250">
    <property type="entry name" value="Ribosomal_S6"/>
    <property type="match status" value="1"/>
</dbReference>
<dbReference type="InterPro" id="IPR020814">
    <property type="entry name" value="Ribosomal_S6_plastid/chlpt"/>
</dbReference>
<name>A0A0F9JZ52_9ZZZZ</name>
<dbReference type="GO" id="GO:0006412">
    <property type="term" value="P:translation"/>
    <property type="evidence" value="ECO:0007669"/>
    <property type="project" value="InterPro"/>
</dbReference>
<dbReference type="GO" id="GO:0070181">
    <property type="term" value="F:small ribosomal subunit rRNA binding"/>
    <property type="evidence" value="ECO:0007669"/>
    <property type="project" value="TreeGrafter"/>
</dbReference>
<dbReference type="InterPro" id="IPR014717">
    <property type="entry name" value="Transl_elong_EF1B/ribsomal_bS6"/>
</dbReference>
<dbReference type="AlphaFoldDB" id="A0A0F9JZ52"/>
<gene>
    <name evidence="3" type="ORF">LCGC14_1394480</name>
</gene>
<accession>A0A0F9JZ52</accession>
<evidence type="ECO:0000256" key="1">
    <source>
        <dbReference type="ARBA" id="ARBA00009512"/>
    </source>
</evidence>
<comment type="caution">
    <text evidence="3">The sequence shown here is derived from an EMBL/GenBank/DDBJ whole genome shotgun (WGS) entry which is preliminary data.</text>
</comment>
<comment type="similarity">
    <text evidence="1">Belongs to the bacterial ribosomal protein bS6 family.</text>
</comment>
<dbReference type="InterPro" id="IPR035980">
    <property type="entry name" value="Ribosomal_bS6_sf"/>
</dbReference>
<sequence length="122" mass="14018">MSLYRATFVLRPELEAEEKNSTVKEVQDFVVSQNGKIENVESGIQKFAFEVDKTNKGFFVSMVFEVDASKVDGIHQFLIKKRDIIRAMLTRQEIDLKNKDKGGKKDERIESGSPDRESYPRS</sequence>
<evidence type="ECO:0000313" key="3">
    <source>
        <dbReference type="EMBL" id="KKM75018.1"/>
    </source>
</evidence>
<evidence type="ECO:0000256" key="2">
    <source>
        <dbReference type="SAM" id="MobiDB-lite"/>
    </source>
</evidence>